<dbReference type="Pfam" id="PF00583">
    <property type="entry name" value="Acetyltransf_1"/>
    <property type="match status" value="1"/>
</dbReference>
<evidence type="ECO:0000313" key="2">
    <source>
        <dbReference type="EMBL" id="MBB6479347.1"/>
    </source>
</evidence>
<dbReference type="InterPro" id="IPR000182">
    <property type="entry name" value="GNAT_dom"/>
</dbReference>
<dbReference type="GO" id="GO:0016747">
    <property type="term" value="F:acyltransferase activity, transferring groups other than amino-acyl groups"/>
    <property type="evidence" value="ECO:0007669"/>
    <property type="project" value="InterPro"/>
</dbReference>
<dbReference type="EMBL" id="JACHGJ010000002">
    <property type="protein sequence ID" value="MBB6479347.1"/>
    <property type="molecule type" value="Genomic_DNA"/>
</dbReference>
<dbReference type="Proteomes" id="UP000587760">
    <property type="component" value="Unassembled WGS sequence"/>
</dbReference>
<comment type="caution">
    <text evidence="2">The sequence shown here is derived from an EMBL/GenBank/DDBJ whole genome shotgun (WGS) entry which is preliminary data.</text>
</comment>
<name>A0A841R831_9SPIO</name>
<proteinExistence type="predicted"/>
<organism evidence="2 3">
    <name type="scientific">Spirochaeta isovalerica</name>
    <dbReference type="NCBI Taxonomy" id="150"/>
    <lineage>
        <taxon>Bacteria</taxon>
        <taxon>Pseudomonadati</taxon>
        <taxon>Spirochaetota</taxon>
        <taxon>Spirochaetia</taxon>
        <taxon>Spirochaetales</taxon>
        <taxon>Spirochaetaceae</taxon>
        <taxon>Spirochaeta</taxon>
    </lineage>
</organism>
<dbReference type="Gene3D" id="3.40.630.30">
    <property type="match status" value="1"/>
</dbReference>
<dbReference type="InterPro" id="IPR016181">
    <property type="entry name" value="Acyl_CoA_acyltransferase"/>
</dbReference>
<keyword evidence="2" id="KW-0808">Transferase</keyword>
<keyword evidence="3" id="KW-1185">Reference proteome</keyword>
<evidence type="ECO:0000259" key="1">
    <source>
        <dbReference type="PROSITE" id="PS51186"/>
    </source>
</evidence>
<accession>A0A841R831</accession>
<gene>
    <name evidence="2" type="ORF">HNR50_001005</name>
</gene>
<dbReference type="CDD" id="cd04301">
    <property type="entry name" value="NAT_SF"/>
    <property type="match status" value="1"/>
</dbReference>
<feature type="domain" description="N-acetyltransferase" evidence="1">
    <location>
        <begin position="15"/>
        <end position="179"/>
    </location>
</feature>
<dbReference type="RefSeq" id="WP_184744512.1">
    <property type="nucleotide sequence ID" value="NZ_JACHGJ010000002.1"/>
</dbReference>
<evidence type="ECO:0000313" key="3">
    <source>
        <dbReference type="Proteomes" id="UP000587760"/>
    </source>
</evidence>
<sequence>MSEGKNIHSDLQRLILMVPIEKDRPALEDFFRQTITDTFFRNNINDPAGIEEEVKHQLETFDSREDMLTARLGDRIVGTIACGRQNRSVSSNIDRELRELPEIKGVYVHPEYQSAGIGSFLWKTMITRLHDRGVPEACLDSGYKLSQEYWKRMIGAPDIIMKDYWGKGEDQMIWFFLIEDQYKRLLL</sequence>
<protein>
    <submittedName>
        <fullName evidence="2">GNAT superfamily N-acetyltransferase</fullName>
    </submittedName>
</protein>
<dbReference type="PROSITE" id="PS51186">
    <property type="entry name" value="GNAT"/>
    <property type="match status" value="1"/>
</dbReference>
<dbReference type="SUPFAM" id="SSF55729">
    <property type="entry name" value="Acyl-CoA N-acyltransferases (Nat)"/>
    <property type="match status" value="1"/>
</dbReference>
<reference evidence="2 3" key="1">
    <citation type="submission" date="2020-08" db="EMBL/GenBank/DDBJ databases">
        <title>Genomic Encyclopedia of Type Strains, Phase IV (KMG-IV): sequencing the most valuable type-strain genomes for metagenomic binning, comparative biology and taxonomic classification.</title>
        <authorList>
            <person name="Goeker M."/>
        </authorList>
    </citation>
    <scope>NUCLEOTIDE SEQUENCE [LARGE SCALE GENOMIC DNA]</scope>
    <source>
        <strain evidence="2 3">DSM 2461</strain>
    </source>
</reference>
<dbReference type="AlphaFoldDB" id="A0A841R831"/>